<keyword evidence="6" id="KW-0285">Flavoprotein</keyword>
<protein>
    <recommendedName>
        <fullName evidence="6">Proline dehydrogenase</fullName>
        <ecNumber evidence="6">1.5.5.2</ecNumber>
    </recommendedName>
</protein>
<sequence length="607" mass="70275">MAAKLLRGCLRTITPEIKPVSVQQLSKLLIRCKSSATQLDVDVQQQREAYEEREQTETVLDVNFANAEEAYKSKTTAELIRSILVFKLCTFDLLVDHNKQLLKYGRKLLGKRIFEKLMTSTFYGQFVAGADQPTIQPTIDRLHAYGVGSILDYGVEEDIPHQQAIEAEMESCISKAEPEIQPGRDKRFVAYEQFGDRRDDLASARTFFYEDEMKCDKNMKFFLDCIDAAGESSEDGFAAIKLTALGRPQMLLQLSECLTSIRKLFVKIAGTEGDLIERKVTKETFQAQLEKMGIMARDKSDTWFTLIDYNKDGVIDLLDWDRLMQADLKMSKLFRIPNMVTGEMESLLLTLTEDEDRQMKKMIMRMNTLAERAKEKNVRLMIDAEQSYFQPAISRLAMELMRKFNKTRPVIFNTYQCYLKDAYDNITVDMSYSRNENFYFGAKLVRGAYLDQERKRAWEIGYSDPCCESYEATNQNYMMVLDTVLRQIKQYGKINIMVASHNEDTIKFTVQRMNDLCIGRRDQLVYFGQLLGMCDQITYPLGQAGYGVYKYVPYGPVEEVLPYLSRRACENRDLMKGVGKESRLLYDELKRRVKTGNFFYTPFGYRK</sequence>
<name>A0A1B1JCH2_SACKO</name>
<evidence type="ECO:0000256" key="5">
    <source>
        <dbReference type="ARBA" id="ARBA00023062"/>
    </source>
</evidence>
<dbReference type="InterPro" id="IPR015659">
    <property type="entry name" value="Proline_oxidase"/>
</dbReference>
<comment type="cofactor">
    <cofactor evidence="6">
        <name>FAD</name>
        <dbReference type="ChEBI" id="CHEBI:57692"/>
    </cofactor>
</comment>
<comment type="similarity">
    <text evidence="2 6">Belongs to the proline oxidase family.</text>
</comment>
<evidence type="ECO:0000256" key="6">
    <source>
        <dbReference type="RuleBase" id="RU364054"/>
    </source>
</evidence>
<dbReference type="SUPFAM" id="SSF51730">
    <property type="entry name" value="FAD-linked oxidoreductase"/>
    <property type="match status" value="1"/>
</dbReference>
<dbReference type="AlphaFoldDB" id="A0A1B1JCH2"/>
<feature type="domain" description="EF-hand" evidence="7">
    <location>
        <begin position="295"/>
        <end position="330"/>
    </location>
</feature>
<proteinExistence type="evidence at transcript level"/>
<dbReference type="InterPro" id="IPR002872">
    <property type="entry name" value="Proline_DH_dom"/>
</dbReference>
<dbReference type="GO" id="GO:0004657">
    <property type="term" value="F:proline dehydrogenase activity"/>
    <property type="evidence" value="ECO:0007669"/>
    <property type="project" value="UniProtKB-EC"/>
</dbReference>
<dbReference type="EC" id="1.5.5.2" evidence="6"/>
<dbReference type="SUPFAM" id="SSF47473">
    <property type="entry name" value="EF-hand"/>
    <property type="match status" value="1"/>
</dbReference>
<keyword evidence="4 6" id="KW-0560">Oxidoreductase</keyword>
<comment type="pathway">
    <text evidence="1">Amino-acid degradation; L-proline degradation into L-glutamate; L-glutamate from L-proline: step 1/2.</text>
</comment>
<dbReference type="InterPro" id="IPR002048">
    <property type="entry name" value="EF_hand_dom"/>
</dbReference>
<dbReference type="GO" id="GO:0005509">
    <property type="term" value="F:calcium ion binding"/>
    <property type="evidence" value="ECO:0007669"/>
    <property type="project" value="InterPro"/>
</dbReference>
<evidence type="ECO:0000256" key="1">
    <source>
        <dbReference type="ARBA" id="ARBA00004739"/>
    </source>
</evidence>
<dbReference type="PROSITE" id="PS00018">
    <property type="entry name" value="EF_HAND_1"/>
    <property type="match status" value="1"/>
</dbReference>
<accession>A0A1B1JCH2</accession>
<dbReference type="GO" id="GO:0010133">
    <property type="term" value="P:L-proline catabolic process to L-glutamate"/>
    <property type="evidence" value="ECO:0007669"/>
    <property type="project" value="TreeGrafter"/>
</dbReference>
<organism evidence="8">
    <name type="scientific">Saccoglossus kowalevskii</name>
    <name type="common">Acorn worm</name>
    <dbReference type="NCBI Taxonomy" id="10224"/>
    <lineage>
        <taxon>Eukaryota</taxon>
        <taxon>Metazoa</taxon>
        <taxon>Hemichordata</taxon>
        <taxon>Enteropneusta</taxon>
        <taxon>Harrimaniidae</taxon>
        <taxon>Saccoglossus</taxon>
    </lineage>
</organism>
<dbReference type="PANTHER" id="PTHR13914:SF0">
    <property type="entry name" value="PROLINE DEHYDROGENASE 1, MITOCHONDRIAL"/>
    <property type="match status" value="1"/>
</dbReference>
<evidence type="ECO:0000259" key="7">
    <source>
        <dbReference type="PROSITE" id="PS50222"/>
    </source>
</evidence>
<dbReference type="OrthoDB" id="5464at2759"/>
<dbReference type="PROSITE" id="PS50222">
    <property type="entry name" value="EF_HAND_2"/>
    <property type="match status" value="1"/>
</dbReference>
<dbReference type="GO" id="GO:0071949">
    <property type="term" value="F:FAD binding"/>
    <property type="evidence" value="ECO:0007669"/>
    <property type="project" value="TreeGrafter"/>
</dbReference>
<dbReference type="InterPro" id="IPR018247">
    <property type="entry name" value="EF_Hand_1_Ca_BS"/>
</dbReference>
<dbReference type="Gene3D" id="3.20.20.220">
    <property type="match status" value="2"/>
</dbReference>
<dbReference type="EMBL" id="KU359125">
    <property type="protein sequence ID" value="ANS11604.1"/>
    <property type="molecule type" value="mRNA"/>
</dbReference>
<dbReference type="Pfam" id="PF01619">
    <property type="entry name" value="Pro_dh"/>
    <property type="match status" value="1"/>
</dbReference>
<keyword evidence="3" id="KW-0106">Calcium</keyword>
<dbReference type="GO" id="GO:0005739">
    <property type="term" value="C:mitochondrion"/>
    <property type="evidence" value="ECO:0007669"/>
    <property type="project" value="TreeGrafter"/>
</dbReference>
<comment type="function">
    <text evidence="6">Converts proline to delta-1-pyrroline-5-carboxylate.</text>
</comment>
<reference evidence="8" key="2">
    <citation type="submission" date="2015-12" db="EMBL/GenBank/DDBJ databases">
        <authorList>
            <person name="Shamseldin A."/>
            <person name="Moawad H."/>
            <person name="Abd El-Rahim W.M."/>
            <person name="Sadowsky M.J."/>
        </authorList>
    </citation>
    <scope>NUCLEOTIDE SEQUENCE</scope>
</reference>
<evidence type="ECO:0000313" key="8">
    <source>
        <dbReference type="EMBL" id="ANS11604.1"/>
    </source>
</evidence>
<dbReference type="InterPro" id="IPR011992">
    <property type="entry name" value="EF-hand-dom_pair"/>
</dbReference>
<keyword evidence="6" id="KW-0274">FAD</keyword>
<keyword evidence="5 6" id="KW-0642">Proline metabolism</keyword>
<dbReference type="PANTHER" id="PTHR13914">
    <property type="entry name" value="PROLINE OXIDASE"/>
    <property type="match status" value="1"/>
</dbReference>
<evidence type="ECO:0000256" key="3">
    <source>
        <dbReference type="ARBA" id="ARBA00022837"/>
    </source>
</evidence>
<dbReference type="InterPro" id="IPR029041">
    <property type="entry name" value="FAD-linked_oxidoreductase-like"/>
</dbReference>
<evidence type="ECO:0000256" key="4">
    <source>
        <dbReference type="ARBA" id="ARBA00023002"/>
    </source>
</evidence>
<comment type="catalytic activity">
    <reaction evidence="6">
        <text>L-proline + a quinone = (S)-1-pyrroline-5-carboxylate + a quinol + H(+)</text>
        <dbReference type="Rhea" id="RHEA:23784"/>
        <dbReference type="ChEBI" id="CHEBI:15378"/>
        <dbReference type="ChEBI" id="CHEBI:17388"/>
        <dbReference type="ChEBI" id="CHEBI:24646"/>
        <dbReference type="ChEBI" id="CHEBI:60039"/>
        <dbReference type="ChEBI" id="CHEBI:132124"/>
        <dbReference type="EC" id="1.5.5.2"/>
    </reaction>
</comment>
<evidence type="ECO:0000256" key="2">
    <source>
        <dbReference type="ARBA" id="ARBA00005869"/>
    </source>
</evidence>
<reference evidence="8" key="1">
    <citation type="journal article" date="2008" name="Biol. Bull.">
        <title>cDNA sequences for transcription factors and signaling proteins of the hemichordate Saccoglossus kowalevskii: efficacy of the expressed sequence tag (EST) approach for evolutionary and developmental studies of a new organism.</title>
        <authorList>
            <person name="Freeman R.M. Jr."/>
            <person name="Wu M."/>
            <person name="Cordonnier-Pratt M.M."/>
            <person name="Pratt L.H."/>
            <person name="Gruber C.E."/>
            <person name="Smith M."/>
            <person name="Lander E.S."/>
            <person name="Stange-Thomann N."/>
            <person name="Lowe C.J."/>
            <person name="Gerhart J."/>
            <person name="Kirschner M."/>
        </authorList>
    </citation>
    <scope>NUCLEOTIDE SEQUENCE</scope>
</reference>